<feature type="non-terminal residue" evidence="2">
    <location>
        <position position="146"/>
    </location>
</feature>
<dbReference type="Proteomes" id="UP000789396">
    <property type="component" value="Unassembled WGS sequence"/>
</dbReference>
<comment type="caution">
    <text evidence="2">The sequence shown here is derived from an EMBL/GenBank/DDBJ whole genome shotgun (WGS) entry which is preliminary data.</text>
</comment>
<protein>
    <submittedName>
        <fullName evidence="2">5400_t:CDS:1</fullName>
    </submittedName>
</protein>
<evidence type="ECO:0000313" key="2">
    <source>
        <dbReference type="EMBL" id="CAG8495925.1"/>
    </source>
</evidence>
<proteinExistence type="predicted"/>
<dbReference type="OrthoDB" id="2390508at2759"/>
<dbReference type="AlphaFoldDB" id="A0A9N8ZHG4"/>
<dbReference type="EMBL" id="CAJVPZ010001603">
    <property type="protein sequence ID" value="CAG8495925.1"/>
    <property type="molecule type" value="Genomic_DNA"/>
</dbReference>
<accession>A0A9N8ZHG4</accession>
<gene>
    <name evidence="2" type="ORF">RFULGI_LOCUS2205</name>
</gene>
<organism evidence="2 3">
    <name type="scientific">Racocetra fulgida</name>
    <dbReference type="NCBI Taxonomy" id="60492"/>
    <lineage>
        <taxon>Eukaryota</taxon>
        <taxon>Fungi</taxon>
        <taxon>Fungi incertae sedis</taxon>
        <taxon>Mucoromycota</taxon>
        <taxon>Glomeromycotina</taxon>
        <taxon>Glomeromycetes</taxon>
        <taxon>Diversisporales</taxon>
        <taxon>Gigasporaceae</taxon>
        <taxon>Racocetra</taxon>
    </lineage>
</organism>
<sequence length="146" mass="16739">MELRTIPKPEKYTTKFMIEFLPINTSLKKPLVKDLFMGMKAFFKCYYTDESKSSLEIRDKCYVKEKGGDANNADESSDNGKNKTETKDNFFDTIKYKRTDVNECVGMNTKLLKELEISEILMSSLGTCSKSQDFPHEIAADLAIEF</sequence>
<keyword evidence="3" id="KW-1185">Reference proteome</keyword>
<name>A0A9N8ZHG4_9GLOM</name>
<reference evidence="2" key="1">
    <citation type="submission" date="2021-06" db="EMBL/GenBank/DDBJ databases">
        <authorList>
            <person name="Kallberg Y."/>
            <person name="Tangrot J."/>
            <person name="Rosling A."/>
        </authorList>
    </citation>
    <scope>NUCLEOTIDE SEQUENCE</scope>
    <source>
        <strain evidence="2">IN212</strain>
    </source>
</reference>
<feature type="region of interest" description="Disordered" evidence="1">
    <location>
        <begin position="66"/>
        <end position="86"/>
    </location>
</feature>
<evidence type="ECO:0000256" key="1">
    <source>
        <dbReference type="SAM" id="MobiDB-lite"/>
    </source>
</evidence>
<evidence type="ECO:0000313" key="3">
    <source>
        <dbReference type="Proteomes" id="UP000789396"/>
    </source>
</evidence>